<sequence>MEEIWEIWEVGNDLITKYYIESVADNIEGFRIVLSDATDESKKVEILFEDSVHAYRSTDESFRQRTINKLDEHYGTEFYRNSTFFMVTNSEYIQWLSLQSYGIADSESVYHFSILAIDSVVDVIAAYEPKISKLY</sequence>
<reference evidence="1 2" key="1">
    <citation type="submission" date="2022-05" db="EMBL/GenBank/DDBJ databases">
        <title>Genome Sequencing of Bee-Associated Microbes.</title>
        <authorList>
            <person name="Dunlap C."/>
        </authorList>
    </citation>
    <scope>NUCLEOTIDE SEQUENCE [LARGE SCALE GENOMIC DNA]</scope>
    <source>
        <strain evidence="1 2">NRRL B-04010</strain>
    </source>
</reference>
<evidence type="ECO:0000313" key="2">
    <source>
        <dbReference type="Proteomes" id="UP001527181"/>
    </source>
</evidence>
<evidence type="ECO:0000313" key="1">
    <source>
        <dbReference type="EMBL" id="MCY9764956.1"/>
    </source>
</evidence>
<dbReference type="EMBL" id="JAMDNP010000140">
    <property type="protein sequence ID" value="MCY9764956.1"/>
    <property type="molecule type" value="Genomic_DNA"/>
</dbReference>
<dbReference type="Proteomes" id="UP001527181">
    <property type="component" value="Unassembled WGS sequence"/>
</dbReference>
<name>A0ABT4H7J9_PAEAL</name>
<protein>
    <submittedName>
        <fullName evidence="1">Uncharacterized protein</fullName>
    </submittedName>
</protein>
<dbReference type="GeneID" id="94491940"/>
<organism evidence="1 2">
    <name type="scientific">Paenibacillus alvei</name>
    <name type="common">Bacillus alvei</name>
    <dbReference type="NCBI Taxonomy" id="44250"/>
    <lineage>
        <taxon>Bacteria</taxon>
        <taxon>Bacillati</taxon>
        <taxon>Bacillota</taxon>
        <taxon>Bacilli</taxon>
        <taxon>Bacillales</taxon>
        <taxon>Paenibacillaceae</taxon>
        <taxon>Paenibacillus</taxon>
    </lineage>
</organism>
<dbReference type="RefSeq" id="WP_005551658.1">
    <property type="nucleotide sequence ID" value="NZ_JAMDLX010000239.1"/>
</dbReference>
<accession>A0ABT4H7J9</accession>
<comment type="caution">
    <text evidence="1">The sequence shown here is derived from an EMBL/GenBank/DDBJ whole genome shotgun (WGS) entry which is preliminary data.</text>
</comment>
<keyword evidence="2" id="KW-1185">Reference proteome</keyword>
<gene>
    <name evidence="1" type="ORF">M5X12_31145</name>
</gene>
<proteinExistence type="predicted"/>